<keyword evidence="2" id="KW-1185">Reference proteome</keyword>
<proteinExistence type="predicted"/>
<organism evidence="1 2">
    <name type="scientific">Camelus dromedarius</name>
    <name type="common">Dromedary</name>
    <name type="synonym">Arabian camel</name>
    <dbReference type="NCBI Taxonomy" id="9838"/>
    <lineage>
        <taxon>Eukaryota</taxon>
        <taxon>Metazoa</taxon>
        <taxon>Chordata</taxon>
        <taxon>Craniata</taxon>
        <taxon>Vertebrata</taxon>
        <taxon>Euteleostomi</taxon>
        <taxon>Mammalia</taxon>
        <taxon>Eutheria</taxon>
        <taxon>Laurasiatheria</taxon>
        <taxon>Artiodactyla</taxon>
        <taxon>Tylopoda</taxon>
        <taxon>Camelidae</taxon>
        <taxon>Camelus</taxon>
    </lineage>
</organism>
<evidence type="ECO:0000313" key="2">
    <source>
        <dbReference type="Proteomes" id="UP000299084"/>
    </source>
</evidence>
<sequence length="55" mass="6766">MKERRLKLRQMTCPRPHNYFMRRTQQSFHASILTHCKEHEVGQGHWDKPPTREIH</sequence>
<dbReference type="EMBL" id="JWIN03000016">
    <property type="protein sequence ID" value="KAB1266298.1"/>
    <property type="molecule type" value="Genomic_DNA"/>
</dbReference>
<dbReference type="Proteomes" id="UP000299084">
    <property type="component" value="Unassembled WGS sequence"/>
</dbReference>
<reference evidence="1 2" key="1">
    <citation type="journal article" date="2019" name="Mol. Ecol. Resour.">
        <title>Improving Illumina assemblies with Hi-C and long reads: an example with the North African dromedary.</title>
        <authorList>
            <person name="Elbers J.P."/>
            <person name="Rogers M.F."/>
            <person name="Perelman P.L."/>
            <person name="Proskuryakova A.A."/>
            <person name="Serdyukova N.A."/>
            <person name="Johnson W.E."/>
            <person name="Horin P."/>
            <person name="Corander J."/>
            <person name="Murphy D."/>
            <person name="Burger P.A."/>
        </authorList>
    </citation>
    <scope>NUCLEOTIDE SEQUENCE [LARGE SCALE GENOMIC DNA]</scope>
    <source>
        <strain evidence="1">Drom800</strain>
        <tissue evidence="1">Blood</tissue>
    </source>
</reference>
<accession>A0A5N4D584</accession>
<evidence type="ECO:0000313" key="1">
    <source>
        <dbReference type="EMBL" id="KAB1266298.1"/>
    </source>
</evidence>
<dbReference type="AlphaFoldDB" id="A0A5N4D584"/>
<name>A0A5N4D584_CAMDR</name>
<gene>
    <name evidence="1" type="ORF">Cadr_000019125</name>
</gene>
<protein>
    <submittedName>
        <fullName evidence="1">Uncharacterized protein</fullName>
    </submittedName>
</protein>
<comment type="caution">
    <text evidence="1">The sequence shown here is derived from an EMBL/GenBank/DDBJ whole genome shotgun (WGS) entry which is preliminary data.</text>
</comment>